<keyword evidence="5 8" id="KW-0812">Transmembrane</keyword>
<dbReference type="PANTHER" id="PTHR34975:SF2">
    <property type="entry name" value="SPORE GERMINATION PROTEIN A2"/>
    <property type="match status" value="1"/>
</dbReference>
<protein>
    <submittedName>
        <fullName evidence="9">Spore germination protein (Amino acid permease)</fullName>
    </submittedName>
</protein>
<dbReference type="PANTHER" id="PTHR34975">
    <property type="entry name" value="SPORE GERMINATION PROTEIN A2"/>
    <property type="match status" value="1"/>
</dbReference>
<keyword evidence="10" id="KW-1185">Reference proteome</keyword>
<feature type="transmembrane region" description="Helical" evidence="8">
    <location>
        <begin position="9"/>
        <end position="31"/>
    </location>
</feature>
<evidence type="ECO:0000256" key="2">
    <source>
        <dbReference type="ARBA" id="ARBA00007998"/>
    </source>
</evidence>
<feature type="transmembrane region" description="Helical" evidence="8">
    <location>
        <begin position="185"/>
        <end position="205"/>
    </location>
</feature>
<feature type="transmembrane region" description="Helical" evidence="8">
    <location>
        <begin position="217"/>
        <end position="239"/>
    </location>
</feature>
<comment type="subcellular location">
    <subcellularLocation>
        <location evidence="1">Membrane</location>
        <topology evidence="1">Multi-pass membrane protein</topology>
    </subcellularLocation>
</comment>
<keyword evidence="6 8" id="KW-1133">Transmembrane helix</keyword>
<evidence type="ECO:0000256" key="3">
    <source>
        <dbReference type="ARBA" id="ARBA00022448"/>
    </source>
</evidence>
<feature type="transmembrane region" description="Helical" evidence="8">
    <location>
        <begin position="145"/>
        <end position="165"/>
    </location>
</feature>
<feature type="transmembrane region" description="Helical" evidence="8">
    <location>
        <begin position="267"/>
        <end position="286"/>
    </location>
</feature>
<dbReference type="InterPro" id="IPR004761">
    <property type="entry name" value="Spore_GerAB"/>
</dbReference>
<accession>A0A369BGA7</accession>
<feature type="transmembrane region" description="Helical" evidence="8">
    <location>
        <begin position="119"/>
        <end position="138"/>
    </location>
</feature>
<evidence type="ECO:0000313" key="9">
    <source>
        <dbReference type="EMBL" id="RCX20583.1"/>
    </source>
</evidence>
<dbReference type="RefSeq" id="WP_147273851.1">
    <property type="nucleotide sequence ID" value="NZ_QPJW01000003.1"/>
</dbReference>
<feature type="transmembrane region" description="Helical" evidence="8">
    <location>
        <begin position="81"/>
        <end position="107"/>
    </location>
</feature>
<dbReference type="Pfam" id="PF03845">
    <property type="entry name" value="Spore_permease"/>
    <property type="match status" value="1"/>
</dbReference>
<dbReference type="EMBL" id="QPJW01000003">
    <property type="protein sequence ID" value="RCX20583.1"/>
    <property type="molecule type" value="Genomic_DNA"/>
</dbReference>
<proteinExistence type="inferred from homology"/>
<evidence type="ECO:0000256" key="4">
    <source>
        <dbReference type="ARBA" id="ARBA00022544"/>
    </source>
</evidence>
<keyword evidence="3" id="KW-0813">Transport</keyword>
<dbReference type="GO" id="GO:0016020">
    <property type="term" value="C:membrane"/>
    <property type="evidence" value="ECO:0007669"/>
    <property type="project" value="UniProtKB-SubCell"/>
</dbReference>
<evidence type="ECO:0000256" key="1">
    <source>
        <dbReference type="ARBA" id="ARBA00004141"/>
    </source>
</evidence>
<evidence type="ECO:0000256" key="6">
    <source>
        <dbReference type="ARBA" id="ARBA00022989"/>
    </source>
</evidence>
<dbReference type="OrthoDB" id="2957438at2"/>
<evidence type="ECO:0000256" key="5">
    <source>
        <dbReference type="ARBA" id="ARBA00022692"/>
    </source>
</evidence>
<organism evidence="9 10">
    <name type="scientific">Fontibacillus phaseoli</name>
    <dbReference type="NCBI Taxonomy" id="1416533"/>
    <lineage>
        <taxon>Bacteria</taxon>
        <taxon>Bacillati</taxon>
        <taxon>Bacillota</taxon>
        <taxon>Bacilli</taxon>
        <taxon>Bacillales</taxon>
        <taxon>Paenibacillaceae</taxon>
        <taxon>Fontibacillus</taxon>
    </lineage>
</organism>
<feature type="transmembrane region" description="Helical" evidence="8">
    <location>
        <begin position="330"/>
        <end position="352"/>
    </location>
</feature>
<dbReference type="GO" id="GO:0009847">
    <property type="term" value="P:spore germination"/>
    <property type="evidence" value="ECO:0007669"/>
    <property type="project" value="InterPro"/>
</dbReference>
<comment type="caution">
    <text evidence="9">The sequence shown here is derived from an EMBL/GenBank/DDBJ whole genome shotgun (WGS) entry which is preliminary data.</text>
</comment>
<dbReference type="Proteomes" id="UP000253090">
    <property type="component" value="Unassembled WGS sequence"/>
</dbReference>
<dbReference type="AlphaFoldDB" id="A0A369BGA7"/>
<sequence length="360" mass="41509">MSQEKLNRFFIALMIHSTQTGVVIFTLPRIIATHFGANGWVALIIMFFLVSLNIMLINSVYRLGKGQSVFAILKSGLPRFLLIPIYLVLGSGLAMVGCLVVKQYVLIYQMLIFPQTPDMLLKLVIDILVFIFVTKGIYTMSKANFFFLFLLFLMIPFSIVFIQNMDLSRMTPFLFQEGNDLGKGIISMYGAFMGYELSIFLFPYAEKGKKWLKYIHLGNGLTLFIYLLVTILCFGFFNYKELVHLSFPLLDMFGYLRFPFVERIQNFLYSFFLLSIIFTSGMYYWCSQSVFTAMIPKLHWKWALFFLIGITYFIAYIPKSLIIVEKWFGFLSYFQLGVAIGLPLLALLALLLKKGRQAHA</sequence>
<gene>
    <name evidence="9" type="ORF">DFP94_103314</name>
</gene>
<name>A0A369BGA7_9BACL</name>
<evidence type="ECO:0000256" key="8">
    <source>
        <dbReference type="SAM" id="Phobius"/>
    </source>
</evidence>
<evidence type="ECO:0000313" key="10">
    <source>
        <dbReference type="Proteomes" id="UP000253090"/>
    </source>
</evidence>
<reference evidence="9 10" key="1">
    <citation type="submission" date="2018-07" db="EMBL/GenBank/DDBJ databases">
        <title>Genomic Encyclopedia of Type Strains, Phase III (KMG-III): the genomes of soil and plant-associated and newly described type strains.</title>
        <authorList>
            <person name="Whitman W."/>
        </authorList>
    </citation>
    <scope>NUCLEOTIDE SEQUENCE [LARGE SCALE GENOMIC DNA]</scope>
    <source>
        <strain evidence="9 10">CECT 8333</strain>
    </source>
</reference>
<keyword evidence="7 8" id="KW-0472">Membrane</keyword>
<evidence type="ECO:0000256" key="7">
    <source>
        <dbReference type="ARBA" id="ARBA00023136"/>
    </source>
</evidence>
<feature type="transmembrane region" description="Helical" evidence="8">
    <location>
        <begin position="37"/>
        <end position="61"/>
    </location>
</feature>
<comment type="similarity">
    <text evidence="2">Belongs to the amino acid-polyamine-organocation (APC) superfamily. Spore germination protein (SGP) (TC 2.A.3.9) family.</text>
</comment>
<feature type="transmembrane region" description="Helical" evidence="8">
    <location>
        <begin position="298"/>
        <end position="318"/>
    </location>
</feature>
<keyword evidence="4" id="KW-0309">Germination</keyword>